<accession>A0AC61QSZ5</accession>
<reference evidence="1" key="1">
    <citation type="submission" date="2019-04" db="EMBL/GenBank/DDBJ databases">
        <title>Microbes associate with the intestines of laboratory mice.</title>
        <authorList>
            <person name="Navarre W."/>
            <person name="Wong E."/>
            <person name="Huang K."/>
            <person name="Tropini C."/>
            <person name="Ng K."/>
            <person name="Yu B."/>
        </authorList>
    </citation>
    <scope>NUCLEOTIDE SEQUENCE</scope>
    <source>
        <strain evidence="1">NM73_A23</strain>
    </source>
</reference>
<dbReference type="EMBL" id="SRZC01000003">
    <property type="protein sequence ID" value="TGX83625.1"/>
    <property type="molecule type" value="Genomic_DNA"/>
</dbReference>
<dbReference type="Proteomes" id="UP000308886">
    <property type="component" value="Unassembled WGS sequence"/>
</dbReference>
<keyword evidence="1" id="KW-0378">Hydrolase</keyword>
<gene>
    <name evidence="1" type="ORF">E5358_02965</name>
</gene>
<protein>
    <submittedName>
        <fullName evidence="1">Dihydroorotase</fullName>
        <ecNumber evidence="1">3.5.2.3</ecNumber>
    </submittedName>
</protein>
<name>A0AC61QSZ5_9BACT</name>
<comment type="caution">
    <text evidence="1">The sequence shown here is derived from an EMBL/GenBank/DDBJ whole genome shotgun (WGS) entry which is preliminary data.</text>
</comment>
<evidence type="ECO:0000313" key="2">
    <source>
        <dbReference type="Proteomes" id="UP000308886"/>
    </source>
</evidence>
<evidence type="ECO:0000313" key="1">
    <source>
        <dbReference type="EMBL" id="TGX83625.1"/>
    </source>
</evidence>
<sequence>MRTLIKNGTVVNEGQSFAGNIIIENDRIKSVLPLENTPRGVYDKEIDATGCFVIPGVIDTHVHFREPGLTHKADIESESRAAAYGGVTTYFDMPNTQPQTTTLEALEEKFRIAEGQSHVNYSFFFGATNDNVELFSGLDRHRIPGIKLFMGSSTGNMLVDSGKSLENIFRVSKELSLPLMAHCEDTDIINSNMEKAKVQYGEDPHVTLHPVIRSKEACIVSATKGLELAKKYGTHFHLAHVSTQEELALVSELNANYVCEGTHDSSLPQITCEATVSHLMFCDKDYETLGTRIKCNPAIKGFADREALRKGLSNGTVFTIGTDHAPHTLEEKKGGAARAMSGMPMLQFSLVTMLSLVDEGVLSIERMVELMCHNPARLFCIRDRGFLRENYKADIAIVSKNVPEWTLSAADVQSKCHWSPLEGKTFSWRVIHTLCNGNHIFADGVFDEESHGEEVLFR</sequence>
<organism evidence="1 2">
    <name type="scientific">Palleniella muris</name>
    <dbReference type="NCBI Taxonomy" id="3038145"/>
    <lineage>
        <taxon>Bacteria</taxon>
        <taxon>Pseudomonadati</taxon>
        <taxon>Bacteroidota</taxon>
        <taxon>Bacteroidia</taxon>
        <taxon>Bacteroidales</taxon>
        <taxon>Prevotellaceae</taxon>
        <taxon>Palleniella</taxon>
    </lineage>
</organism>
<keyword evidence="2" id="KW-1185">Reference proteome</keyword>
<dbReference type="EC" id="3.5.2.3" evidence="1"/>
<proteinExistence type="predicted"/>